<dbReference type="Pfam" id="PF21158">
    <property type="entry name" value="flgK_1st_1"/>
    <property type="match status" value="1"/>
</dbReference>
<keyword evidence="12" id="KW-1185">Reference proteome</keyword>
<dbReference type="EMBL" id="JBBUTI010000010">
    <property type="protein sequence ID" value="MEK8047717.1"/>
    <property type="molecule type" value="Genomic_DNA"/>
</dbReference>
<dbReference type="GO" id="GO:0016798">
    <property type="term" value="F:hydrolase activity, acting on glycosyl bonds"/>
    <property type="evidence" value="ECO:0007669"/>
    <property type="project" value="UniProtKB-KW"/>
</dbReference>
<evidence type="ECO:0000313" key="11">
    <source>
        <dbReference type="EMBL" id="MEK8047717.1"/>
    </source>
</evidence>
<comment type="similarity">
    <text evidence="3">Belongs to the flagella basal body rod proteins family.</text>
</comment>
<evidence type="ECO:0000313" key="12">
    <source>
        <dbReference type="Proteomes" id="UP001379945"/>
    </source>
</evidence>
<dbReference type="PRINTS" id="PR01005">
    <property type="entry name" value="FLGHOOKAP1"/>
</dbReference>
<dbReference type="InterPro" id="IPR010930">
    <property type="entry name" value="Flg_bb/hook_C_dom"/>
</dbReference>
<evidence type="ECO:0000256" key="2">
    <source>
        <dbReference type="ARBA" id="ARBA00004613"/>
    </source>
</evidence>
<feature type="signal peptide" evidence="7">
    <location>
        <begin position="1"/>
        <end position="19"/>
    </location>
</feature>
<dbReference type="Pfam" id="PF06429">
    <property type="entry name" value="Flg_bbr_C"/>
    <property type="match status" value="1"/>
</dbReference>
<evidence type="ECO:0000259" key="10">
    <source>
        <dbReference type="Pfam" id="PF22638"/>
    </source>
</evidence>
<evidence type="ECO:0000256" key="4">
    <source>
        <dbReference type="ARBA" id="ARBA00016244"/>
    </source>
</evidence>
<evidence type="ECO:0000256" key="1">
    <source>
        <dbReference type="ARBA" id="ARBA00004365"/>
    </source>
</evidence>
<keyword evidence="11" id="KW-0808">Transferase</keyword>
<name>A0ABU9CAS4_9BURK</name>
<feature type="domain" description="Flagellar hook-associated protein 1 D2-like" evidence="9">
    <location>
        <begin position="343"/>
        <end position="423"/>
    </location>
</feature>
<keyword evidence="11" id="KW-0282">Flagellum</keyword>
<dbReference type="InterPro" id="IPR053927">
    <property type="entry name" value="FlgK_helical"/>
</dbReference>
<evidence type="ECO:0000256" key="7">
    <source>
        <dbReference type="SAM" id="SignalP"/>
    </source>
</evidence>
<dbReference type="RefSeq" id="WP_341400023.1">
    <property type="nucleotide sequence ID" value="NZ_JBBUTI010000010.1"/>
</dbReference>
<gene>
    <name evidence="11" type="primary">flgK</name>
    <name evidence="11" type="ORF">AACH00_15245</name>
</gene>
<dbReference type="PANTHER" id="PTHR30033">
    <property type="entry name" value="FLAGELLAR HOOK-ASSOCIATED PROTEIN 1"/>
    <property type="match status" value="1"/>
</dbReference>
<comment type="caution">
    <text evidence="11">The sequence shown here is derived from an EMBL/GenBank/DDBJ whole genome shotgun (WGS) entry which is preliminary data.</text>
</comment>
<feature type="domain" description="Flagellar hook-associated protein FlgK helical" evidence="10">
    <location>
        <begin position="94"/>
        <end position="329"/>
    </location>
</feature>
<evidence type="ECO:0000259" key="8">
    <source>
        <dbReference type="Pfam" id="PF06429"/>
    </source>
</evidence>
<feature type="chain" id="PRO_5045884836" description="Flagellar hook-associated protein 1" evidence="7">
    <location>
        <begin position="20"/>
        <end position="656"/>
    </location>
</feature>
<dbReference type="NCBIfam" id="TIGR02492">
    <property type="entry name" value="flgK_ends"/>
    <property type="match status" value="1"/>
</dbReference>
<dbReference type="PANTHER" id="PTHR30033:SF1">
    <property type="entry name" value="FLAGELLAR HOOK-ASSOCIATED PROTEIN 1"/>
    <property type="match status" value="1"/>
</dbReference>
<feature type="domain" description="Flagellar basal-body/hook protein C-terminal" evidence="8">
    <location>
        <begin position="616"/>
        <end position="654"/>
    </location>
</feature>
<keyword evidence="7" id="KW-0732">Signal</keyword>
<dbReference type="SUPFAM" id="SSF64518">
    <property type="entry name" value="Phase 1 flagellin"/>
    <property type="match status" value="1"/>
</dbReference>
<keyword evidence="11" id="KW-0418">Kinase</keyword>
<sequence>MASSALMSIGMRAMFANTAALNVTGHNIANNGVAGYSRQEAELATAQGQFNGAGFFGKGVVVTNVKRAHDQFLTMQTAAAQSLSSMDSARAGQLSQLEDVFPPGEQGIGSATGNFLNAMVDLANTPADSSARQVVLARANDLAARYSSAASRLAMLQQGVQSDLQTSAKTVSALAEQVAKVNAEIARTHGLDQAPNDLLDKRDQLVAEIGKYVQVSTIDATDGTMGVFVAGGQRLVLGIESNKMLVVQDPADPSRSALALETPNQPLMISQDMLTGGSMAGLIRFQNKDLVDARNLLGQMAVSFATKVNTTQSLGLDLGDPPGAGAPLFAFGAPVSIANLNNARDATGNFAAQATLAVTDASLLQASDYQLKPDGSGVSGSYTLVRLSDGLTRNIADGDEVDGFTINIGSPDLAATDSLLLRPCGMGATDMRCVLDDPSGIAASSPVTAVLSPANKGTATVGSLKVLNNTIDPNQTATINFSSDTGDYDWELRDKDTGALLSSGSATWTAGEPIEVNGFALSLNGVPKSGDKVTVSKTQFPATNNGNALQMFALRDERFVGRTIKLDGSIAEGATITDAYASVMADVGVRVQSAKTSAEISSTAADSALKTLTSKTGVNLDEEAARLIQFQQGYQAAAKVLQVAQQVFDTMLQLGA</sequence>
<keyword evidence="11" id="KW-0966">Cell projection</keyword>
<reference evidence="11 12" key="1">
    <citation type="submission" date="2024-04" db="EMBL/GenBank/DDBJ databases">
        <title>Novel species of the genus Ideonella isolated from streams.</title>
        <authorList>
            <person name="Lu H."/>
        </authorList>
    </citation>
    <scope>NUCLEOTIDE SEQUENCE [LARGE SCALE GENOMIC DNA]</scope>
    <source>
        <strain evidence="11 12">LYT19W</strain>
    </source>
</reference>
<keyword evidence="5" id="KW-0964">Secreted</keyword>
<dbReference type="Pfam" id="PF22638">
    <property type="entry name" value="FlgK_D1"/>
    <property type="match status" value="1"/>
</dbReference>
<keyword evidence="11" id="KW-0378">Hydrolase</keyword>
<protein>
    <recommendedName>
        <fullName evidence="4">Flagellar hook-associated protein 1</fullName>
    </recommendedName>
</protein>
<accession>A0ABU9CAS4</accession>
<proteinExistence type="inferred from homology"/>
<evidence type="ECO:0000256" key="6">
    <source>
        <dbReference type="ARBA" id="ARBA00023143"/>
    </source>
</evidence>
<dbReference type="Proteomes" id="UP001379945">
    <property type="component" value="Unassembled WGS sequence"/>
</dbReference>
<evidence type="ECO:0000256" key="5">
    <source>
        <dbReference type="ARBA" id="ARBA00022525"/>
    </source>
</evidence>
<keyword evidence="6" id="KW-0975">Bacterial flagellum</keyword>
<organism evidence="11 12">
    <name type="scientific">Ideonella margarita</name>
    <dbReference type="NCBI Taxonomy" id="2984191"/>
    <lineage>
        <taxon>Bacteria</taxon>
        <taxon>Pseudomonadati</taxon>
        <taxon>Pseudomonadota</taxon>
        <taxon>Betaproteobacteria</taxon>
        <taxon>Burkholderiales</taxon>
        <taxon>Sphaerotilaceae</taxon>
        <taxon>Ideonella</taxon>
    </lineage>
</organism>
<dbReference type="GO" id="GO:0016301">
    <property type="term" value="F:kinase activity"/>
    <property type="evidence" value="ECO:0007669"/>
    <property type="project" value="UniProtKB-KW"/>
</dbReference>
<evidence type="ECO:0000256" key="3">
    <source>
        <dbReference type="ARBA" id="ARBA00009677"/>
    </source>
</evidence>
<keyword evidence="11" id="KW-0969">Cilium</keyword>
<evidence type="ECO:0000259" key="9">
    <source>
        <dbReference type="Pfam" id="PF21158"/>
    </source>
</evidence>
<dbReference type="InterPro" id="IPR002371">
    <property type="entry name" value="FlgK"/>
</dbReference>
<comment type="subcellular location">
    <subcellularLocation>
        <location evidence="1">Bacterial flagellum</location>
    </subcellularLocation>
    <subcellularLocation>
        <location evidence="2">Secreted</location>
    </subcellularLocation>
</comment>
<dbReference type="InterPro" id="IPR049119">
    <property type="entry name" value="FlgK_D2-like"/>
</dbReference>
<keyword evidence="11" id="KW-0326">Glycosidase</keyword>